<dbReference type="EMBL" id="JACHVT010000001">
    <property type="protein sequence ID" value="MBB2985423.1"/>
    <property type="molecule type" value="Genomic_DNA"/>
</dbReference>
<feature type="domain" description="Nudix hydrolase" evidence="2">
    <location>
        <begin position="32"/>
        <end position="160"/>
    </location>
</feature>
<keyword evidence="1" id="KW-0378">Hydrolase</keyword>
<keyword evidence="3" id="KW-0808">Transferase</keyword>
<dbReference type="Gene3D" id="3.90.1200.10">
    <property type="match status" value="1"/>
</dbReference>
<accession>A0A839PQU8</accession>
<dbReference type="Gene3D" id="3.30.200.20">
    <property type="entry name" value="Phosphorylase Kinase, domain 1"/>
    <property type="match status" value="1"/>
</dbReference>
<dbReference type="PANTHER" id="PTHR10885">
    <property type="entry name" value="ISOPENTENYL-DIPHOSPHATE DELTA-ISOMERASE"/>
    <property type="match status" value="1"/>
</dbReference>
<keyword evidence="3" id="KW-0413">Isomerase</keyword>
<proteinExistence type="predicted"/>
<dbReference type="Pfam" id="PF01636">
    <property type="entry name" value="APH"/>
    <property type="match status" value="1"/>
</dbReference>
<organism evidence="3 4">
    <name type="scientific">Terracoccus luteus</name>
    <dbReference type="NCBI Taxonomy" id="53356"/>
    <lineage>
        <taxon>Bacteria</taxon>
        <taxon>Bacillati</taxon>
        <taxon>Actinomycetota</taxon>
        <taxon>Actinomycetes</taxon>
        <taxon>Micrococcales</taxon>
        <taxon>Intrasporangiaceae</taxon>
        <taxon>Terracoccus</taxon>
    </lineage>
</organism>
<keyword evidence="3" id="KW-0418">Kinase</keyword>
<dbReference type="InterPro" id="IPR015797">
    <property type="entry name" value="NUDIX_hydrolase-like_dom_sf"/>
</dbReference>
<dbReference type="GO" id="GO:0016853">
    <property type="term" value="F:isomerase activity"/>
    <property type="evidence" value="ECO:0007669"/>
    <property type="project" value="UniProtKB-KW"/>
</dbReference>
<reference evidence="3 4" key="1">
    <citation type="submission" date="2020-08" db="EMBL/GenBank/DDBJ databases">
        <title>Genomic Encyclopedia of Type Strains, Phase IV (KMG-V): Genome sequencing to study the core and pangenomes of soil and plant-associated prokaryotes.</title>
        <authorList>
            <person name="Whitman W."/>
        </authorList>
    </citation>
    <scope>NUCLEOTIDE SEQUENCE [LARGE SCALE GENOMIC DNA]</scope>
    <source>
        <strain evidence="3 4">B3ACCR2</strain>
    </source>
</reference>
<dbReference type="AlphaFoldDB" id="A0A839PQU8"/>
<dbReference type="InterPro" id="IPR000086">
    <property type="entry name" value="NUDIX_hydrolase_dom"/>
</dbReference>
<dbReference type="Gene3D" id="3.90.79.10">
    <property type="entry name" value="Nucleoside Triphosphate Pyrophosphohydrolase"/>
    <property type="match status" value="1"/>
</dbReference>
<dbReference type="GO" id="GO:0016301">
    <property type="term" value="F:kinase activity"/>
    <property type="evidence" value="ECO:0007669"/>
    <property type="project" value="UniProtKB-KW"/>
</dbReference>
<gene>
    <name evidence="3" type="ORF">FHW14_000563</name>
</gene>
<evidence type="ECO:0000313" key="3">
    <source>
        <dbReference type="EMBL" id="MBB2985423.1"/>
    </source>
</evidence>
<dbReference type="RefSeq" id="WP_184507780.1">
    <property type="nucleotide sequence ID" value="NZ_JACHVT010000001.1"/>
</dbReference>
<dbReference type="InterPro" id="IPR011009">
    <property type="entry name" value="Kinase-like_dom_sf"/>
</dbReference>
<evidence type="ECO:0000256" key="1">
    <source>
        <dbReference type="ARBA" id="ARBA00022801"/>
    </source>
</evidence>
<comment type="caution">
    <text evidence="3">The sequence shown here is derived from an EMBL/GenBank/DDBJ whole genome shotgun (WGS) entry which is preliminary data.</text>
</comment>
<dbReference type="PROSITE" id="PS00893">
    <property type="entry name" value="NUDIX_BOX"/>
    <property type="match status" value="1"/>
</dbReference>
<dbReference type="CDD" id="cd04697">
    <property type="entry name" value="NUDIX_Hydrolase"/>
    <property type="match status" value="1"/>
</dbReference>
<evidence type="ECO:0000313" key="4">
    <source>
        <dbReference type="Proteomes" id="UP000590811"/>
    </source>
</evidence>
<evidence type="ECO:0000259" key="2">
    <source>
        <dbReference type="PROSITE" id="PS51462"/>
    </source>
</evidence>
<dbReference type="InterPro" id="IPR002575">
    <property type="entry name" value="Aminoglycoside_PTrfase"/>
</dbReference>
<dbReference type="GO" id="GO:0016787">
    <property type="term" value="F:hydrolase activity"/>
    <property type="evidence" value="ECO:0007669"/>
    <property type="project" value="UniProtKB-KW"/>
</dbReference>
<dbReference type="InterPro" id="IPR020084">
    <property type="entry name" value="NUDIX_hydrolase_CS"/>
</dbReference>
<dbReference type="PANTHER" id="PTHR10885:SF0">
    <property type="entry name" value="ISOPENTENYL-DIPHOSPHATE DELTA-ISOMERASE"/>
    <property type="match status" value="1"/>
</dbReference>
<dbReference type="SUPFAM" id="SSF55811">
    <property type="entry name" value="Nudix"/>
    <property type="match status" value="1"/>
</dbReference>
<dbReference type="SUPFAM" id="SSF56112">
    <property type="entry name" value="Protein kinase-like (PK-like)"/>
    <property type="match status" value="1"/>
</dbReference>
<protein>
    <submittedName>
        <fullName evidence="3">Aminoglycoside phosphotransferase (APT) family kinase protein/isopentenyldiphosphate isomerase</fullName>
    </submittedName>
</protein>
<sequence>MDPPGSEQVALYDDDGRVVGSADRSRVRAENLRHGATAVVVRDRLGRVYLHRRTTTKDVYPGLLDLAAGGVLQVGEDPDAGAVREAEEELGVHGVPLVRLGEADYADDDTCYRAFLYTADYDGPIVWQPEEVSWGTWSTVQALVELLETRPGEVVPDSRALWLGRLREWAADRAPLPGGWDDRAELAELAELVEGRWVDRTPAPHRADALLAECRLLPLIAPSLPLEVPQPAVLTEQPLVVRHPVVAGEPCDPARLTAADGDRVGRFLRALHDTPPTQAEGAGLPGRRDDGPDRALRHAALRSTVLPLLPESLHDVGERLLAGLSTPGEQRVCHADLLPPHVLVRGGAVTGVVDFGDARLTDPALDLAWARWGTPEPFARAAAEAYGADDEQLDRAAGWWALVPWHEVHRARSGRRSAPGPGIEDGLGEAVRRLRDWADRHPSV</sequence>
<dbReference type="PROSITE" id="PS51462">
    <property type="entry name" value="NUDIX"/>
    <property type="match status" value="1"/>
</dbReference>
<dbReference type="Proteomes" id="UP000590811">
    <property type="component" value="Unassembled WGS sequence"/>
</dbReference>
<dbReference type="Pfam" id="PF00293">
    <property type="entry name" value="NUDIX"/>
    <property type="match status" value="1"/>
</dbReference>
<name>A0A839PQU8_9MICO</name>